<protein>
    <submittedName>
        <fullName evidence="9">Putative ABC transport system permease protein</fullName>
    </submittedName>
</protein>
<keyword evidence="2" id="KW-1003">Cell membrane</keyword>
<feature type="transmembrane region" description="Helical" evidence="6">
    <location>
        <begin position="685"/>
        <end position="706"/>
    </location>
</feature>
<accession>A0A173MLX4</accession>
<evidence type="ECO:0000256" key="1">
    <source>
        <dbReference type="ARBA" id="ARBA00004651"/>
    </source>
</evidence>
<feature type="transmembrane region" description="Helical" evidence="6">
    <location>
        <begin position="434"/>
        <end position="455"/>
    </location>
</feature>
<dbReference type="Pfam" id="PF02687">
    <property type="entry name" value="FtsX"/>
    <property type="match status" value="2"/>
</dbReference>
<name>A0A173MLX4_9BACT</name>
<evidence type="ECO:0000313" key="10">
    <source>
        <dbReference type="Proteomes" id="UP000186917"/>
    </source>
</evidence>
<evidence type="ECO:0000256" key="4">
    <source>
        <dbReference type="ARBA" id="ARBA00022989"/>
    </source>
</evidence>
<dbReference type="InterPro" id="IPR003838">
    <property type="entry name" value="ABC3_permease_C"/>
</dbReference>
<dbReference type="PANTHER" id="PTHR30572:SF18">
    <property type="entry name" value="ABC-TYPE MACROLIDE FAMILY EXPORT SYSTEM PERMEASE COMPONENT 2"/>
    <property type="match status" value="1"/>
</dbReference>
<keyword evidence="3 6" id="KW-0812">Transmembrane</keyword>
<sequence>MLFNYLKIAFRSLKKRKGFTAINIIGLALGLATCMLIVYYVADELSYDQYHIKADRIFRINNDIKFGGNEKSYTTSPAPLAGVLMQNYPQVETVVRFREKGAFNVRKGAQDIQEHRVVFVDSTLFSVFTLGMIEGDAGRALVEPRTVVINETTAKKYFDDVHAVGKTLLLDDSIPYKVTGVIHDMPVQSHFNFDLFLSMASLEEGREEAWLSNNFVTYVLLKPDVKKAAFEPVFAQIMRKYAGPQLQSLMHLDIDAFERSGNYYRMNLTPVKEIHLHSNRVGEMGRNGNMQYVYIFSVIAAFILLIACVNFMNLSTARSANRAREVGVRKVLGSPRKQLIAQFLSESILITFVAAILAVLVAALLMPLFNHVSGKNISISVQSLKWLVPALLLTVIVVGCVAGSYPAFFLSGFQPVEVLKGKLSAGFKGGRLRSLLVVFQFAISVFLIIGTLVIYNQIAYIRNKDLGYNREQMLVVHHLGDLGNNAEVFKQEVKKIQGVSGATMTGFLPTSSYRNSTVLFRSAALEHDKAISSQVWVVDESYVPTLGIQLKAGRNFSQEMGMDSLAIIVNETAARMMGGNALQQELIMPQDNMLKTTKTYHVIGVIKDFNFSSLRDNITPLTLFYGRENTSLTVKVSGMGAAGTIDRIKAQWSSLAPHRQFDYTFMDEDFDADYRAEQRVSTISVAFTTLAIVIACLGLFGLAAYAAEQRTKEIGIRKVLGANVRTIVTLLSADFIKLVVIAILVATPLAWLAMHEWLQGFAYRQNIQWWIVGLAAVASVGIALVTISFQSIKAALTNPVKSLKSE</sequence>
<keyword evidence="4 6" id="KW-1133">Transmembrane helix</keyword>
<evidence type="ECO:0000256" key="5">
    <source>
        <dbReference type="ARBA" id="ARBA00023136"/>
    </source>
</evidence>
<dbReference type="Proteomes" id="UP000186917">
    <property type="component" value="Unassembled WGS sequence"/>
</dbReference>
<keyword evidence="10" id="KW-1185">Reference proteome</keyword>
<gene>
    <name evidence="9" type="ORF">SAMN05421788_101113</name>
</gene>
<comment type="subcellular location">
    <subcellularLocation>
        <location evidence="1">Cell membrane</location>
        <topology evidence="1">Multi-pass membrane protein</topology>
    </subcellularLocation>
</comment>
<dbReference type="GO" id="GO:0005886">
    <property type="term" value="C:plasma membrane"/>
    <property type="evidence" value="ECO:0007669"/>
    <property type="project" value="UniProtKB-SubCell"/>
</dbReference>
<feature type="transmembrane region" description="Helical" evidence="6">
    <location>
        <begin position="21"/>
        <end position="42"/>
    </location>
</feature>
<dbReference type="Pfam" id="PF12704">
    <property type="entry name" value="MacB_PCD"/>
    <property type="match status" value="1"/>
</dbReference>
<dbReference type="InterPro" id="IPR025857">
    <property type="entry name" value="MacB_PCD"/>
</dbReference>
<dbReference type="STRING" id="477680.SAMN05421788_101113"/>
<dbReference type="PANTHER" id="PTHR30572">
    <property type="entry name" value="MEMBRANE COMPONENT OF TRANSPORTER-RELATED"/>
    <property type="match status" value="1"/>
</dbReference>
<keyword evidence="5 6" id="KW-0472">Membrane</keyword>
<evidence type="ECO:0000256" key="6">
    <source>
        <dbReference type="SAM" id="Phobius"/>
    </source>
</evidence>
<feature type="domain" description="MacB-like periplasmic core" evidence="8">
    <location>
        <begin position="20"/>
        <end position="231"/>
    </location>
</feature>
<dbReference type="KEGG" id="fln:FLA_4700"/>
<organism evidence="9 10">
    <name type="scientific">Filimonas lacunae</name>
    <dbReference type="NCBI Taxonomy" id="477680"/>
    <lineage>
        <taxon>Bacteria</taxon>
        <taxon>Pseudomonadati</taxon>
        <taxon>Bacteroidota</taxon>
        <taxon>Chitinophagia</taxon>
        <taxon>Chitinophagales</taxon>
        <taxon>Chitinophagaceae</taxon>
        <taxon>Filimonas</taxon>
    </lineage>
</organism>
<feature type="transmembrane region" description="Helical" evidence="6">
    <location>
        <begin position="339"/>
        <end position="366"/>
    </location>
</feature>
<dbReference type="OrthoDB" id="5933722at2"/>
<dbReference type="GO" id="GO:0022857">
    <property type="term" value="F:transmembrane transporter activity"/>
    <property type="evidence" value="ECO:0007669"/>
    <property type="project" value="TreeGrafter"/>
</dbReference>
<dbReference type="AlphaFoldDB" id="A0A173MLX4"/>
<dbReference type="InterPro" id="IPR050250">
    <property type="entry name" value="Macrolide_Exporter_MacB"/>
</dbReference>
<evidence type="ECO:0000259" key="8">
    <source>
        <dbReference type="Pfam" id="PF12704"/>
    </source>
</evidence>
<dbReference type="RefSeq" id="WP_076374643.1">
    <property type="nucleotide sequence ID" value="NZ_AP017422.1"/>
</dbReference>
<proteinExistence type="predicted"/>
<evidence type="ECO:0000256" key="2">
    <source>
        <dbReference type="ARBA" id="ARBA00022475"/>
    </source>
</evidence>
<reference evidence="10" key="1">
    <citation type="submission" date="2017-01" db="EMBL/GenBank/DDBJ databases">
        <authorList>
            <person name="Varghese N."/>
            <person name="Submissions S."/>
        </authorList>
    </citation>
    <scope>NUCLEOTIDE SEQUENCE [LARGE SCALE GENOMIC DNA]</scope>
    <source>
        <strain evidence="10">DSM 21054</strain>
    </source>
</reference>
<feature type="domain" description="ABC3 transporter permease C-terminal" evidence="7">
    <location>
        <begin position="686"/>
        <end position="798"/>
    </location>
</feature>
<feature type="transmembrane region" description="Helical" evidence="6">
    <location>
        <begin position="292"/>
        <end position="314"/>
    </location>
</feature>
<feature type="domain" description="ABC3 transporter permease C-terminal" evidence="7">
    <location>
        <begin position="298"/>
        <end position="410"/>
    </location>
</feature>
<dbReference type="EMBL" id="FTOR01000001">
    <property type="protein sequence ID" value="SIS59318.1"/>
    <property type="molecule type" value="Genomic_DNA"/>
</dbReference>
<feature type="transmembrane region" description="Helical" evidence="6">
    <location>
        <begin position="727"/>
        <end position="747"/>
    </location>
</feature>
<evidence type="ECO:0000256" key="3">
    <source>
        <dbReference type="ARBA" id="ARBA00022692"/>
    </source>
</evidence>
<feature type="transmembrane region" description="Helical" evidence="6">
    <location>
        <begin position="386"/>
        <end position="413"/>
    </location>
</feature>
<feature type="transmembrane region" description="Helical" evidence="6">
    <location>
        <begin position="767"/>
        <end position="789"/>
    </location>
</feature>
<evidence type="ECO:0000259" key="7">
    <source>
        <dbReference type="Pfam" id="PF02687"/>
    </source>
</evidence>
<evidence type="ECO:0000313" key="9">
    <source>
        <dbReference type="EMBL" id="SIS59318.1"/>
    </source>
</evidence>